<accession>B7VGR2</accession>
<evidence type="ECO:0000313" key="2">
    <source>
        <dbReference type="Proteomes" id="UP000009100"/>
    </source>
</evidence>
<proteinExistence type="predicted"/>
<dbReference type="EMBL" id="FM954972">
    <property type="protein sequence ID" value="CAV19112.1"/>
    <property type="molecule type" value="Genomic_DNA"/>
</dbReference>
<organism evidence="1 2">
    <name type="scientific">Vibrio atlanticus (strain LGP32)</name>
    <name type="common">Vibrio splendidus (strain Mel32)</name>
    <dbReference type="NCBI Taxonomy" id="575788"/>
    <lineage>
        <taxon>Bacteria</taxon>
        <taxon>Pseudomonadati</taxon>
        <taxon>Pseudomonadota</taxon>
        <taxon>Gammaproteobacteria</taxon>
        <taxon>Vibrionales</taxon>
        <taxon>Vibrionaceae</taxon>
        <taxon>Vibrio</taxon>
    </lineage>
</organism>
<sequence length="31" mass="3544">MSDTKHLLINEHAFSKHEMRVQIGSALAESY</sequence>
<dbReference type="KEGG" id="vsp:VS_1929"/>
<name>B7VGR2_VIBA3</name>
<reference evidence="1 2" key="1">
    <citation type="submission" date="2009-02" db="EMBL/GenBank/DDBJ databases">
        <title>Vibrio splendidus str. LGP32 complete genome.</title>
        <authorList>
            <person name="Mazel D."/>
            <person name="Le Roux F."/>
        </authorList>
    </citation>
    <scope>NUCLEOTIDE SEQUENCE [LARGE SCALE GENOMIC DNA]</scope>
    <source>
        <strain evidence="1 2">LGP32</strain>
    </source>
</reference>
<dbReference type="AlphaFoldDB" id="B7VGR2"/>
<dbReference type="Proteomes" id="UP000009100">
    <property type="component" value="Chromosome 1"/>
</dbReference>
<evidence type="ECO:0000313" key="1">
    <source>
        <dbReference type="EMBL" id="CAV19112.1"/>
    </source>
</evidence>
<dbReference type="HOGENOM" id="CLU_3399106_0_0_6"/>
<protein>
    <submittedName>
        <fullName evidence="1">Uncharacterized protein</fullName>
    </submittedName>
</protein>
<gene>
    <name evidence="1" type="ordered locus">VS_1929</name>
</gene>